<protein>
    <recommendedName>
        <fullName evidence="2">DUF6916 domain-containing protein</fullName>
    </recommendedName>
</protein>
<dbReference type="PROSITE" id="PS51318">
    <property type="entry name" value="TAT"/>
    <property type="match status" value="1"/>
</dbReference>
<comment type="caution">
    <text evidence="3">The sequence shown here is derived from an EMBL/GenBank/DDBJ whole genome shotgun (WGS) entry which is preliminary data.</text>
</comment>
<name>A0A395JJ03_9GAMM</name>
<evidence type="ECO:0000313" key="3">
    <source>
        <dbReference type="EMBL" id="RBP48758.1"/>
    </source>
</evidence>
<dbReference type="Proteomes" id="UP000253083">
    <property type="component" value="Unassembled WGS sequence"/>
</dbReference>
<keyword evidence="4" id="KW-1185">Reference proteome</keyword>
<reference evidence="3 4" key="1">
    <citation type="submission" date="2018-06" db="EMBL/GenBank/DDBJ databases">
        <title>Genomic Encyclopedia of Type Strains, Phase IV (KMG-IV): sequencing the most valuable type-strain genomes for metagenomic binning, comparative biology and taxonomic classification.</title>
        <authorList>
            <person name="Goeker M."/>
        </authorList>
    </citation>
    <scope>NUCLEOTIDE SEQUENCE [LARGE SCALE GENOMIC DNA]</scope>
    <source>
        <strain evidence="3 4">DSM 24032</strain>
    </source>
</reference>
<keyword evidence="1" id="KW-0732">Signal</keyword>
<gene>
    <name evidence="3" type="ORF">DFR28_10597</name>
</gene>
<dbReference type="InParanoid" id="A0A395JJ03"/>
<evidence type="ECO:0000256" key="1">
    <source>
        <dbReference type="SAM" id="SignalP"/>
    </source>
</evidence>
<dbReference type="InterPro" id="IPR006311">
    <property type="entry name" value="TAT_signal"/>
</dbReference>
<organism evidence="3 4">
    <name type="scientific">Arenicella xantha</name>
    <dbReference type="NCBI Taxonomy" id="644221"/>
    <lineage>
        <taxon>Bacteria</taxon>
        <taxon>Pseudomonadati</taxon>
        <taxon>Pseudomonadota</taxon>
        <taxon>Gammaproteobacteria</taxon>
        <taxon>Arenicellales</taxon>
        <taxon>Arenicellaceae</taxon>
        <taxon>Arenicella</taxon>
    </lineage>
</organism>
<dbReference type="RefSeq" id="WP_113955357.1">
    <property type="nucleotide sequence ID" value="NZ_QNRT01000005.1"/>
</dbReference>
<dbReference type="InterPro" id="IPR054209">
    <property type="entry name" value="DUF6916"/>
</dbReference>
<proteinExistence type="predicted"/>
<feature type="chain" id="PRO_5017460447" description="DUF6916 domain-containing protein" evidence="1">
    <location>
        <begin position="31"/>
        <end position="143"/>
    </location>
</feature>
<accession>A0A395JJ03</accession>
<evidence type="ECO:0000313" key="4">
    <source>
        <dbReference type="Proteomes" id="UP000253083"/>
    </source>
</evidence>
<dbReference type="Pfam" id="PF21880">
    <property type="entry name" value="DUF6916"/>
    <property type="match status" value="1"/>
</dbReference>
<feature type="signal peptide" evidence="1">
    <location>
        <begin position="1"/>
        <end position="30"/>
    </location>
</feature>
<feature type="domain" description="DUF6916" evidence="2">
    <location>
        <begin position="47"/>
        <end position="142"/>
    </location>
</feature>
<dbReference type="EMBL" id="QNRT01000005">
    <property type="protein sequence ID" value="RBP48758.1"/>
    <property type="molecule type" value="Genomic_DNA"/>
</dbReference>
<dbReference type="AlphaFoldDB" id="A0A395JJ03"/>
<sequence length="143" mass="15483">MNSTLNRRRSFLQCVTLGGVAIASPLTSTAALNSLADGLQRTEFPLPDFDNLIGEVVQISCVDSGVCHATVSEVANIEFESDTVQRPKYLRQTAKVVRFDVDGTMEFSNTLYHVSHPMLGKLELLLSPVPDADGAIGLEAVFN</sequence>
<evidence type="ECO:0000259" key="2">
    <source>
        <dbReference type="Pfam" id="PF21880"/>
    </source>
</evidence>